<dbReference type="Proteomes" id="UP000193922">
    <property type="component" value="Unassembled WGS sequence"/>
</dbReference>
<proteinExistence type="predicted"/>
<feature type="region of interest" description="Disordered" evidence="1">
    <location>
        <begin position="1"/>
        <end position="94"/>
    </location>
</feature>
<feature type="compositionally biased region" description="Polar residues" evidence="1">
    <location>
        <begin position="179"/>
        <end position="190"/>
    </location>
</feature>
<name>A0A1Y1VYP1_9FUNG</name>
<dbReference type="GeneID" id="63808656"/>
<keyword evidence="3" id="KW-1185">Reference proteome</keyword>
<evidence type="ECO:0000256" key="1">
    <source>
        <dbReference type="SAM" id="MobiDB-lite"/>
    </source>
</evidence>
<feature type="compositionally biased region" description="Low complexity" evidence="1">
    <location>
        <begin position="26"/>
        <end position="38"/>
    </location>
</feature>
<gene>
    <name evidence="2" type="ORF">DL89DRAFT_72152</name>
</gene>
<accession>A0A1Y1VYP1</accession>
<evidence type="ECO:0000313" key="3">
    <source>
        <dbReference type="Proteomes" id="UP000193922"/>
    </source>
</evidence>
<reference evidence="2 3" key="1">
    <citation type="submission" date="2016-07" db="EMBL/GenBank/DDBJ databases">
        <title>Pervasive Adenine N6-methylation of Active Genes in Fungi.</title>
        <authorList>
            <consortium name="DOE Joint Genome Institute"/>
            <person name="Mondo S.J."/>
            <person name="Dannebaum R.O."/>
            <person name="Kuo R.C."/>
            <person name="Labutti K."/>
            <person name="Haridas S."/>
            <person name="Kuo A."/>
            <person name="Salamov A."/>
            <person name="Ahrendt S.R."/>
            <person name="Lipzen A."/>
            <person name="Sullivan W."/>
            <person name="Andreopoulos W.B."/>
            <person name="Clum A."/>
            <person name="Lindquist E."/>
            <person name="Daum C."/>
            <person name="Ramamoorthy G.K."/>
            <person name="Gryganskyi A."/>
            <person name="Culley D."/>
            <person name="Magnuson J.K."/>
            <person name="James T.Y."/>
            <person name="O'Malley M.A."/>
            <person name="Stajich J.E."/>
            <person name="Spatafora J.W."/>
            <person name="Visel A."/>
            <person name="Grigoriev I.V."/>
        </authorList>
    </citation>
    <scope>NUCLEOTIDE SEQUENCE [LARGE SCALE GENOMIC DNA]</scope>
    <source>
        <strain evidence="2 3">ATCC 12442</strain>
    </source>
</reference>
<sequence>MDKDGPDPNDGRSGYSQLPPESPEHSQSSDNTQQSDQSAPAATDPHHSGSDTDDDSLGGIFVSTQRTQIPPVGPSPPISAPSDGSGGDKPNRPILRLAMLNAQEKANVRNQLGHDSFTAPVHSEPIELPSTGYFAPRGTLQRSSTSVPEKANEADQAKQKKKRRPHAALRFASEDSVHTIGSGSDQQFSHLHNPIDAPRPQSSGSAQADNAEPVGLRRRLSRAGTNMRQWGRALNAVTGGNRNPVRVRLRIRHRHRQ</sequence>
<organism evidence="2 3">
    <name type="scientific">Linderina pennispora</name>
    <dbReference type="NCBI Taxonomy" id="61395"/>
    <lineage>
        <taxon>Eukaryota</taxon>
        <taxon>Fungi</taxon>
        <taxon>Fungi incertae sedis</taxon>
        <taxon>Zoopagomycota</taxon>
        <taxon>Kickxellomycotina</taxon>
        <taxon>Kickxellomycetes</taxon>
        <taxon>Kickxellales</taxon>
        <taxon>Kickxellaceae</taxon>
        <taxon>Linderina</taxon>
    </lineage>
</organism>
<dbReference type="OrthoDB" id="413008at2759"/>
<protein>
    <submittedName>
        <fullName evidence="2">Uncharacterized protein</fullName>
    </submittedName>
</protein>
<feature type="region of interest" description="Disordered" evidence="1">
    <location>
        <begin position="106"/>
        <end position="224"/>
    </location>
</feature>
<feature type="compositionally biased region" description="Basic and acidic residues" evidence="1">
    <location>
        <begin position="1"/>
        <end position="10"/>
    </location>
</feature>
<dbReference type="EMBL" id="MCFD01000017">
    <property type="protein sequence ID" value="ORX66126.1"/>
    <property type="molecule type" value="Genomic_DNA"/>
</dbReference>
<evidence type="ECO:0000313" key="2">
    <source>
        <dbReference type="EMBL" id="ORX66126.1"/>
    </source>
</evidence>
<dbReference type="RefSeq" id="XP_040740153.1">
    <property type="nucleotide sequence ID" value="XM_040892008.1"/>
</dbReference>
<comment type="caution">
    <text evidence="2">The sequence shown here is derived from an EMBL/GenBank/DDBJ whole genome shotgun (WGS) entry which is preliminary data.</text>
</comment>
<dbReference type="AlphaFoldDB" id="A0A1Y1VYP1"/>